<dbReference type="RefSeq" id="WP_379910697.1">
    <property type="nucleotide sequence ID" value="NZ_JBHSWE010000001.1"/>
</dbReference>
<evidence type="ECO:0000313" key="2">
    <source>
        <dbReference type="EMBL" id="MFC6672246.1"/>
    </source>
</evidence>
<evidence type="ECO:0000256" key="1">
    <source>
        <dbReference type="SAM" id="SignalP"/>
    </source>
</evidence>
<dbReference type="EMBL" id="JBHSWE010000001">
    <property type="protein sequence ID" value="MFC6672246.1"/>
    <property type="molecule type" value="Genomic_DNA"/>
</dbReference>
<accession>A0ABW2A4D4</accession>
<dbReference type="Gene3D" id="3.40.50.1820">
    <property type="entry name" value="alpha/beta hydrolase"/>
    <property type="match status" value="2"/>
</dbReference>
<dbReference type="InterPro" id="IPR029058">
    <property type="entry name" value="AB_hydrolase_fold"/>
</dbReference>
<keyword evidence="3" id="KW-1185">Reference proteome</keyword>
<dbReference type="Proteomes" id="UP001596422">
    <property type="component" value="Unassembled WGS sequence"/>
</dbReference>
<keyword evidence="1" id="KW-0732">Signal</keyword>
<name>A0ABW2A4D4_9GAMM</name>
<dbReference type="PANTHER" id="PTHR42972">
    <property type="entry name" value="TOL-PAL SYSTEM PROTEIN TOLB"/>
    <property type="match status" value="1"/>
</dbReference>
<organism evidence="2 3">
    <name type="scientific">Marinobacterium aestuariivivens</name>
    <dbReference type="NCBI Taxonomy" id="1698799"/>
    <lineage>
        <taxon>Bacteria</taxon>
        <taxon>Pseudomonadati</taxon>
        <taxon>Pseudomonadota</taxon>
        <taxon>Gammaproteobacteria</taxon>
        <taxon>Oceanospirillales</taxon>
        <taxon>Oceanospirillaceae</taxon>
        <taxon>Marinobacterium</taxon>
    </lineage>
</organism>
<sequence length="366" mass="39409">MKRQTRWIRCLAARLLLLLACLTGPATVLADAARLPAYGADIEKTSVSGLSSGAFMASQLYVVFSDIMVGAGIVAGGPYLCAKSWAGNTLVVNATTTCMNPLTPGVGPNTPHLVRLASELAESGAIDPLDNLRDDRIYIFSGQNDKTVTTTVVDQTYAFFLAAGVPETSIQYDTSVDAGHALITDNDTDSRCPVTAPPFINDCDFEQSGRILNQIYDQLKPPADSLSSKIVAFDQSEFIDSATTSMSDTAYVYAPAVCKTHRSCPVHVVFHGCKQGAAVIGDKYYGQTGYNRIAEANDLIMLYPQVEPSNGAPLNPEGCWDFWGYSSPQASDPDYFSHNAPQLRAVRKMIERLAQPGETLAVSVQE</sequence>
<dbReference type="SUPFAM" id="SSF53474">
    <property type="entry name" value="alpha/beta-Hydrolases"/>
    <property type="match status" value="1"/>
</dbReference>
<comment type="caution">
    <text evidence="2">The sequence shown here is derived from an EMBL/GenBank/DDBJ whole genome shotgun (WGS) entry which is preliminary data.</text>
</comment>
<evidence type="ECO:0000313" key="3">
    <source>
        <dbReference type="Proteomes" id="UP001596422"/>
    </source>
</evidence>
<feature type="chain" id="PRO_5046596646" evidence="1">
    <location>
        <begin position="31"/>
        <end position="366"/>
    </location>
</feature>
<reference evidence="3" key="1">
    <citation type="journal article" date="2019" name="Int. J. Syst. Evol. Microbiol.">
        <title>The Global Catalogue of Microorganisms (GCM) 10K type strain sequencing project: providing services to taxonomists for standard genome sequencing and annotation.</title>
        <authorList>
            <consortium name="The Broad Institute Genomics Platform"/>
            <consortium name="The Broad Institute Genome Sequencing Center for Infectious Disease"/>
            <person name="Wu L."/>
            <person name="Ma J."/>
        </authorList>
    </citation>
    <scope>NUCLEOTIDE SEQUENCE [LARGE SCALE GENOMIC DNA]</scope>
    <source>
        <strain evidence="3">NBRC 111756</strain>
    </source>
</reference>
<gene>
    <name evidence="2" type="ORF">ACFQDL_20870</name>
</gene>
<feature type="signal peptide" evidence="1">
    <location>
        <begin position="1"/>
        <end position="30"/>
    </location>
</feature>
<proteinExistence type="predicted"/>
<protein>
    <submittedName>
        <fullName evidence="2">Poly(3-hydroxybutyrate) depolymerase</fullName>
    </submittedName>
</protein>
<dbReference type="PANTHER" id="PTHR42972:SF8">
    <property type="entry name" value="POLYHYDROXYBUTYRATE DEPOLYMERASE"/>
    <property type="match status" value="1"/>
</dbReference>